<dbReference type="GO" id="GO:0005737">
    <property type="term" value="C:cytoplasm"/>
    <property type="evidence" value="ECO:0007669"/>
    <property type="project" value="UniProtKB-SubCell"/>
</dbReference>
<dbReference type="Pfam" id="PF01814">
    <property type="entry name" value="Hemerythrin"/>
    <property type="match status" value="1"/>
</dbReference>
<dbReference type="GO" id="GO:0046872">
    <property type="term" value="F:metal ion binding"/>
    <property type="evidence" value="ECO:0007669"/>
    <property type="project" value="UniProtKB-KW"/>
</dbReference>
<comment type="subcellular location">
    <subcellularLocation>
        <location evidence="1">Cytoplasm</location>
    </subcellularLocation>
</comment>
<evidence type="ECO:0000313" key="6">
    <source>
        <dbReference type="EMBL" id="TWU45811.1"/>
    </source>
</evidence>
<dbReference type="PANTHER" id="PTHR36438">
    <property type="entry name" value="IRON-SULFUR CLUSTER REPAIR PROTEIN YTFE"/>
    <property type="match status" value="1"/>
</dbReference>
<sequence length="242" mass="27798">MVTIRFEDTSVGELVRQRPQRSRVFEQMGVDYCCGGKISLRQACEKKDVNLDEVCESLKTCDQVSGRSDELVDADAMTLTELADHIENTHHAYLKKEIPRLDWMTEKVARVHGEKDERLHRLRKAFLAFCAEVEPHLMKEERILFPMVRQLEVADAPQGFHCGSVANPIRQMELEHDHAGDELATMREVTDEFMPPEWACNTYRALLSGLAELEQDMHQHIHKENNVLFPKAVQLESQGGWS</sequence>
<dbReference type="InterPro" id="IPR012312">
    <property type="entry name" value="Hemerythrin-like"/>
</dbReference>
<evidence type="ECO:0000256" key="4">
    <source>
        <dbReference type="ARBA" id="ARBA00023004"/>
    </source>
</evidence>
<dbReference type="InterPro" id="IPR038062">
    <property type="entry name" value="ScdA-like_N_sf"/>
</dbReference>
<dbReference type="Proteomes" id="UP000315471">
    <property type="component" value="Unassembled WGS sequence"/>
</dbReference>
<keyword evidence="3" id="KW-0479">Metal-binding</keyword>
<reference evidence="6 7" key="1">
    <citation type="submission" date="2019-02" db="EMBL/GenBank/DDBJ databases">
        <title>Deep-cultivation of Planctomycetes and their phenomic and genomic characterization uncovers novel biology.</title>
        <authorList>
            <person name="Wiegand S."/>
            <person name="Jogler M."/>
            <person name="Boedeker C."/>
            <person name="Pinto D."/>
            <person name="Vollmers J."/>
            <person name="Rivas-Marin E."/>
            <person name="Kohn T."/>
            <person name="Peeters S.H."/>
            <person name="Heuer A."/>
            <person name="Rast P."/>
            <person name="Oberbeckmann S."/>
            <person name="Bunk B."/>
            <person name="Jeske O."/>
            <person name="Meyerdierks A."/>
            <person name="Storesund J.E."/>
            <person name="Kallscheuer N."/>
            <person name="Luecker S."/>
            <person name="Lage O.M."/>
            <person name="Pohl T."/>
            <person name="Merkel B.J."/>
            <person name="Hornburger P."/>
            <person name="Mueller R.-W."/>
            <person name="Bruemmer F."/>
            <person name="Labrenz M."/>
            <person name="Spormann A.M."/>
            <person name="Op Den Camp H."/>
            <person name="Overmann J."/>
            <person name="Amann R."/>
            <person name="Jetten M.S.M."/>
            <person name="Mascher T."/>
            <person name="Medema M.H."/>
            <person name="Devos D.P."/>
            <person name="Kaster A.-K."/>
            <person name="Ovreas L."/>
            <person name="Rohde M."/>
            <person name="Galperin M.Y."/>
            <person name="Jogler C."/>
        </authorList>
    </citation>
    <scope>NUCLEOTIDE SEQUENCE [LARGE SCALE GENOMIC DNA]</scope>
    <source>
        <strain evidence="6 7">Q31b</strain>
    </source>
</reference>
<feature type="domain" description="Hemerythrin-like" evidence="5">
    <location>
        <begin position="88"/>
        <end position="232"/>
    </location>
</feature>
<evidence type="ECO:0000259" key="5">
    <source>
        <dbReference type="Pfam" id="PF01814"/>
    </source>
</evidence>
<dbReference type="Gene3D" id="1.20.120.520">
    <property type="entry name" value="nmb1532 protein domain like"/>
    <property type="match status" value="1"/>
</dbReference>
<keyword evidence="7" id="KW-1185">Reference proteome</keyword>
<gene>
    <name evidence="6" type="primary">ytfE_1</name>
    <name evidence="6" type="ORF">Q31b_09870</name>
</gene>
<name>A0A5C6EDL3_9BACT</name>
<keyword evidence="4" id="KW-0408">Iron</keyword>
<evidence type="ECO:0000256" key="2">
    <source>
        <dbReference type="ARBA" id="ARBA00022490"/>
    </source>
</evidence>
<evidence type="ECO:0000256" key="1">
    <source>
        <dbReference type="ARBA" id="ARBA00004496"/>
    </source>
</evidence>
<dbReference type="PANTHER" id="PTHR36438:SF1">
    <property type="entry name" value="IRON-SULFUR CLUSTER REPAIR PROTEIN YTFE"/>
    <property type="match status" value="1"/>
</dbReference>
<evidence type="ECO:0000313" key="7">
    <source>
        <dbReference type="Proteomes" id="UP000315471"/>
    </source>
</evidence>
<dbReference type="Gene3D" id="1.10.3910.10">
    <property type="entry name" value="SP0561-like"/>
    <property type="match status" value="1"/>
</dbReference>
<protein>
    <submittedName>
        <fullName evidence="6">Iron-sulfur cluster repair protein YtfE</fullName>
    </submittedName>
</protein>
<dbReference type="RefSeq" id="WP_146598449.1">
    <property type="nucleotide sequence ID" value="NZ_SJPY01000001.1"/>
</dbReference>
<comment type="caution">
    <text evidence="6">The sequence shown here is derived from an EMBL/GenBank/DDBJ whole genome shotgun (WGS) entry which is preliminary data.</text>
</comment>
<dbReference type="InterPro" id="IPR019903">
    <property type="entry name" value="RIC_family"/>
</dbReference>
<dbReference type="AlphaFoldDB" id="A0A5C6EDL3"/>
<keyword evidence="2" id="KW-0963">Cytoplasm</keyword>
<dbReference type="Pfam" id="PF04405">
    <property type="entry name" value="ScdA_N"/>
    <property type="match status" value="1"/>
</dbReference>
<organism evidence="6 7">
    <name type="scientific">Novipirellula aureliae</name>
    <dbReference type="NCBI Taxonomy" id="2527966"/>
    <lineage>
        <taxon>Bacteria</taxon>
        <taxon>Pseudomonadati</taxon>
        <taxon>Planctomycetota</taxon>
        <taxon>Planctomycetia</taxon>
        <taxon>Pirellulales</taxon>
        <taxon>Pirellulaceae</taxon>
        <taxon>Novipirellula</taxon>
    </lineage>
</organism>
<evidence type="ECO:0000256" key="3">
    <source>
        <dbReference type="ARBA" id="ARBA00022723"/>
    </source>
</evidence>
<dbReference type="OrthoDB" id="9797132at2"/>
<dbReference type="NCBIfam" id="TIGR03652">
    <property type="entry name" value="FeS_repair_RIC"/>
    <property type="match status" value="1"/>
</dbReference>
<accession>A0A5C6EDL3</accession>
<dbReference type="EMBL" id="SJPY01000001">
    <property type="protein sequence ID" value="TWU45811.1"/>
    <property type="molecule type" value="Genomic_DNA"/>
</dbReference>
<proteinExistence type="predicted"/>